<protein>
    <recommendedName>
        <fullName evidence="5">GST N-terminal domain-containing protein</fullName>
    </recommendedName>
</protein>
<evidence type="ECO:0000259" key="1">
    <source>
        <dbReference type="Pfam" id="PF13409"/>
    </source>
</evidence>
<evidence type="ECO:0008006" key="5">
    <source>
        <dbReference type="Google" id="ProtNLM"/>
    </source>
</evidence>
<evidence type="ECO:0000313" key="4">
    <source>
        <dbReference type="Proteomes" id="UP001465976"/>
    </source>
</evidence>
<dbReference type="CDD" id="cd03038">
    <property type="entry name" value="GST_N_etherase_LigE"/>
    <property type="match status" value="1"/>
</dbReference>
<dbReference type="InterPro" id="IPR036249">
    <property type="entry name" value="Thioredoxin-like_sf"/>
</dbReference>
<sequence length="252" mass="28685">MEASKPILFFDIASGPPVRPFAPNPCKTRYALNFKKVHYQTEWVDLPDVTSVRQRLGAAPVRKFADGSDFYTLPVIKNQSTEEIVGDSFDIAVYLDQTYPDSGLKLFPGVTEGLGLGLYRGFNTFVDELFTRYVVLAAEGFPFNPETAEISKAEFCRRAGGKKWEELVIEGEARKKMVEEFRVALDSLAKLYQSNETGPFLEGQNPSYADLIVGGWLRMMENTLREWKEMKTWHDGLWGKLHQELHKFAEVK</sequence>
<dbReference type="EMBL" id="JBAHYK010000133">
    <property type="protein sequence ID" value="KAL0577852.1"/>
    <property type="molecule type" value="Genomic_DNA"/>
</dbReference>
<reference evidence="3 4" key="1">
    <citation type="submission" date="2024-02" db="EMBL/GenBank/DDBJ databases">
        <title>A draft genome for the cacao thread blight pathogen Marasmius crinis-equi.</title>
        <authorList>
            <person name="Cohen S.P."/>
            <person name="Baruah I.K."/>
            <person name="Amoako-Attah I."/>
            <person name="Bukari Y."/>
            <person name="Meinhardt L.W."/>
            <person name="Bailey B.A."/>
        </authorList>
    </citation>
    <scope>NUCLEOTIDE SEQUENCE [LARGE SCALE GENOMIC DNA]</scope>
    <source>
        <strain evidence="3 4">GH-76</strain>
    </source>
</reference>
<feature type="domain" description="GST N-terminal" evidence="1">
    <location>
        <begin position="25"/>
        <end position="97"/>
    </location>
</feature>
<dbReference type="InterPro" id="IPR036282">
    <property type="entry name" value="Glutathione-S-Trfase_C_sf"/>
</dbReference>
<gene>
    <name evidence="3" type="ORF">V5O48_004124</name>
</gene>
<dbReference type="SUPFAM" id="SSF52833">
    <property type="entry name" value="Thioredoxin-like"/>
    <property type="match status" value="1"/>
</dbReference>
<accession>A0ABR3FRA4</accession>
<dbReference type="InterPro" id="IPR004045">
    <property type="entry name" value="Glutathione_S-Trfase_N"/>
</dbReference>
<comment type="caution">
    <text evidence="3">The sequence shown here is derived from an EMBL/GenBank/DDBJ whole genome shotgun (WGS) entry which is preliminary data.</text>
</comment>
<dbReference type="Proteomes" id="UP001465976">
    <property type="component" value="Unassembled WGS sequence"/>
</dbReference>
<dbReference type="SUPFAM" id="SSF47616">
    <property type="entry name" value="GST C-terminal domain-like"/>
    <property type="match status" value="1"/>
</dbReference>
<dbReference type="Pfam" id="PF13409">
    <property type="entry name" value="GST_N_2"/>
    <property type="match status" value="1"/>
</dbReference>
<evidence type="ECO:0000259" key="2">
    <source>
        <dbReference type="Pfam" id="PF22041"/>
    </source>
</evidence>
<proteinExistence type="predicted"/>
<dbReference type="Gene3D" id="3.40.30.10">
    <property type="entry name" value="Glutaredoxin"/>
    <property type="match status" value="1"/>
</dbReference>
<organism evidence="3 4">
    <name type="scientific">Marasmius crinis-equi</name>
    <dbReference type="NCBI Taxonomy" id="585013"/>
    <lineage>
        <taxon>Eukaryota</taxon>
        <taxon>Fungi</taxon>
        <taxon>Dikarya</taxon>
        <taxon>Basidiomycota</taxon>
        <taxon>Agaricomycotina</taxon>
        <taxon>Agaricomycetes</taxon>
        <taxon>Agaricomycetidae</taxon>
        <taxon>Agaricales</taxon>
        <taxon>Marasmiineae</taxon>
        <taxon>Marasmiaceae</taxon>
        <taxon>Marasmius</taxon>
    </lineage>
</organism>
<dbReference type="Pfam" id="PF22041">
    <property type="entry name" value="GST_C_7"/>
    <property type="match status" value="1"/>
</dbReference>
<name>A0ABR3FRA4_9AGAR</name>
<keyword evidence="4" id="KW-1185">Reference proteome</keyword>
<evidence type="ECO:0000313" key="3">
    <source>
        <dbReference type="EMBL" id="KAL0577852.1"/>
    </source>
</evidence>
<dbReference type="InterPro" id="IPR054416">
    <property type="entry name" value="GST_UstS-like_C"/>
</dbReference>
<feature type="domain" description="Glutathione S-transferase UstS-like C-terminal" evidence="2">
    <location>
        <begin position="157"/>
        <end position="248"/>
    </location>
</feature>
<dbReference type="Gene3D" id="1.20.1050.10">
    <property type="match status" value="1"/>
</dbReference>